<comment type="caution">
    <text evidence="3">The sequence shown here is derived from an EMBL/GenBank/DDBJ whole genome shotgun (WGS) entry which is preliminary data.</text>
</comment>
<organism evidence="3 4">
    <name type="scientific">Paenibacillus eucommiae</name>
    <dbReference type="NCBI Taxonomy" id="1355755"/>
    <lineage>
        <taxon>Bacteria</taxon>
        <taxon>Bacillati</taxon>
        <taxon>Bacillota</taxon>
        <taxon>Bacilli</taxon>
        <taxon>Bacillales</taxon>
        <taxon>Paenibacillaceae</taxon>
        <taxon>Paenibacillus</taxon>
    </lineage>
</organism>
<dbReference type="InterPro" id="IPR006680">
    <property type="entry name" value="Amidohydro-rel"/>
</dbReference>
<evidence type="ECO:0000313" key="3">
    <source>
        <dbReference type="EMBL" id="MBP1997091.1"/>
    </source>
</evidence>
<evidence type="ECO:0000256" key="1">
    <source>
        <dbReference type="ARBA" id="ARBA00023239"/>
    </source>
</evidence>
<dbReference type="PANTHER" id="PTHR21240">
    <property type="entry name" value="2-AMINO-3-CARBOXYLMUCONATE-6-SEMIALDEHYDE DECARBOXYLASE"/>
    <property type="match status" value="1"/>
</dbReference>
<dbReference type="SUPFAM" id="SSF51556">
    <property type="entry name" value="Metallo-dependent hydrolases"/>
    <property type="match status" value="1"/>
</dbReference>
<dbReference type="Pfam" id="PF04909">
    <property type="entry name" value="Amidohydro_2"/>
    <property type="match status" value="1"/>
</dbReference>
<evidence type="ECO:0000259" key="2">
    <source>
        <dbReference type="Pfam" id="PF04909"/>
    </source>
</evidence>
<name>A0ABS4JDD1_9BACL</name>
<keyword evidence="4" id="KW-1185">Reference proteome</keyword>
<feature type="domain" description="Amidohydrolase-related" evidence="2">
    <location>
        <begin position="3"/>
        <end position="298"/>
    </location>
</feature>
<accession>A0ABS4JDD1</accession>
<dbReference type="EMBL" id="JAGGLB010000071">
    <property type="protein sequence ID" value="MBP1997091.1"/>
    <property type="molecule type" value="Genomic_DNA"/>
</dbReference>
<reference evidence="3 4" key="1">
    <citation type="submission" date="2021-03" db="EMBL/GenBank/DDBJ databases">
        <title>Genomic Encyclopedia of Type Strains, Phase IV (KMG-IV): sequencing the most valuable type-strain genomes for metagenomic binning, comparative biology and taxonomic classification.</title>
        <authorList>
            <person name="Goeker M."/>
        </authorList>
    </citation>
    <scope>NUCLEOTIDE SEQUENCE [LARGE SCALE GENOMIC DNA]</scope>
    <source>
        <strain evidence="3 4">DSM 26048</strain>
    </source>
</reference>
<dbReference type="RefSeq" id="WP_209980088.1">
    <property type="nucleotide sequence ID" value="NZ_JAGGLB010000071.1"/>
</dbReference>
<dbReference type="Gene3D" id="3.20.20.140">
    <property type="entry name" value="Metal-dependent hydrolases"/>
    <property type="match status" value="1"/>
</dbReference>
<keyword evidence="1" id="KW-0456">Lyase</keyword>
<evidence type="ECO:0000313" key="4">
    <source>
        <dbReference type="Proteomes" id="UP001519287"/>
    </source>
</evidence>
<dbReference type="GO" id="GO:0016787">
    <property type="term" value="F:hydrolase activity"/>
    <property type="evidence" value="ECO:0007669"/>
    <property type="project" value="UniProtKB-KW"/>
</dbReference>
<dbReference type="Proteomes" id="UP001519287">
    <property type="component" value="Unassembled WGS sequence"/>
</dbReference>
<gene>
    <name evidence="3" type="ORF">J2Z66_008769</name>
</gene>
<protein>
    <submittedName>
        <fullName evidence="3">TIM-barrel fold metal-dependent hydrolase</fullName>
    </submittedName>
</protein>
<keyword evidence="3" id="KW-0378">Hydrolase</keyword>
<dbReference type="InterPro" id="IPR032465">
    <property type="entry name" value="ACMSD"/>
</dbReference>
<sequence>MFIDIHAHAYRKPVPFVVQFCTAEELIQRYDELGIEKGVLLPVVSPEIYFPQANEDILDMAEKYPDRFIPYCNIDPRALTNSAEAPLDKVLSYYKDKGCRGLGEVMLNAELMDPLVQNLFRCAERVGLPVVFDGSDQKTGDFGLYDDPGLPQLEHTLQRFPNLIIFGHGPVFWAEIGRLETPGERAIIFDLKGGQVGRIPQGPIKEEGVVPKLFRRYPNLYGDLSDYTAHNAIARDTEYGPKFLTEFQDRLFFGTDICTKNMPVDLVDTLINWRDTKKISETVFKKISRENAVKFFGL</sequence>
<dbReference type="InterPro" id="IPR032466">
    <property type="entry name" value="Metal_Hydrolase"/>
</dbReference>
<proteinExistence type="predicted"/>
<dbReference type="PANTHER" id="PTHR21240:SF28">
    <property type="entry name" value="ISO-OROTATE DECARBOXYLASE (EUROFUNG)"/>
    <property type="match status" value="1"/>
</dbReference>